<keyword evidence="1" id="KW-0732">Signal</keyword>
<feature type="chain" id="PRO_5038391280" evidence="1">
    <location>
        <begin position="21"/>
        <end position="184"/>
    </location>
</feature>
<protein>
    <submittedName>
        <fullName evidence="3">Uncharacterized protein (DUF305 family)</fullName>
    </submittedName>
</protein>
<dbReference type="Gene3D" id="1.20.1260.10">
    <property type="match status" value="1"/>
</dbReference>
<dbReference type="Pfam" id="PF03713">
    <property type="entry name" value="DUF305"/>
    <property type="match status" value="1"/>
</dbReference>
<feature type="signal peptide" evidence="1">
    <location>
        <begin position="1"/>
        <end position="20"/>
    </location>
</feature>
<name>A0A2T0LQ24_9PSEU</name>
<evidence type="ECO:0000256" key="1">
    <source>
        <dbReference type="SAM" id="SignalP"/>
    </source>
</evidence>
<dbReference type="Proteomes" id="UP000238362">
    <property type="component" value="Unassembled WGS sequence"/>
</dbReference>
<gene>
    <name evidence="3" type="ORF">B0I33_109120</name>
</gene>
<evidence type="ECO:0000259" key="2">
    <source>
        <dbReference type="Pfam" id="PF03713"/>
    </source>
</evidence>
<evidence type="ECO:0000313" key="3">
    <source>
        <dbReference type="EMBL" id="PRX45457.1"/>
    </source>
</evidence>
<dbReference type="PANTHER" id="PTHR36933">
    <property type="entry name" value="SLL0788 PROTEIN"/>
    <property type="match status" value="1"/>
</dbReference>
<dbReference type="InterPro" id="IPR012347">
    <property type="entry name" value="Ferritin-like"/>
</dbReference>
<evidence type="ECO:0000313" key="4">
    <source>
        <dbReference type="Proteomes" id="UP000238362"/>
    </source>
</evidence>
<dbReference type="InterPro" id="IPR005183">
    <property type="entry name" value="DUF305_CopM-like"/>
</dbReference>
<dbReference type="AlphaFoldDB" id="A0A2T0LQ24"/>
<dbReference type="PANTHER" id="PTHR36933:SF1">
    <property type="entry name" value="SLL0788 PROTEIN"/>
    <property type="match status" value="1"/>
</dbReference>
<organism evidence="3 4">
    <name type="scientific">Prauserella shujinwangii</name>
    <dbReference type="NCBI Taxonomy" id="1453103"/>
    <lineage>
        <taxon>Bacteria</taxon>
        <taxon>Bacillati</taxon>
        <taxon>Actinomycetota</taxon>
        <taxon>Actinomycetes</taxon>
        <taxon>Pseudonocardiales</taxon>
        <taxon>Pseudonocardiaceae</taxon>
        <taxon>Prauserella</taxon>
    </lineage>
</organism>
<reference evidence="3 4" key="1">
    <citation type="submission" date="2018-03" db="EMBL/GenBank/DDBJ databases">
        <title>Genomic Encyclopedia of Type Strains, Phase III (KMG-III): the genomes of soil and plant-associated and newly described type strains.</title>
        <authorList>
            <person name="Whitman W."/>
        </authorList>
    </citation>
    <scope>NUCLEOTIDE SEQUENCE [LARGE SCALE GENOMIC DNA]</scope>
    <source>
        <strain evidence="3 4">CGMCC 4.7125</strain>
    </source>
</reference>
<comment type="caution">
    <text evidence="3">The sequence shown here is derived from an EMBL/GenBank/DDBJ whole genome shotgun (WGS) entry which is preliminary data.</text>
</comment>
<dbReference type="EMBL" id="PVNH01000009">
    <property type="protein sequence ID" value="PRX45457.1"/>
    <property type="molecule type" value="Genomic_DNA"/>
</dbReference>
<proteinExistence type="predicted"/>
<feature type="domain" description="DUF305" evidence="2">
    <location>
        <begin position="32"/>
        <end position="181"/>
    </location>
</feature>
<accession>A0A2T0LQ24</accession>
<dbReference type="PROSITE" id="PS51257">
    <property type="entry name" value="PROKAR_LIPOPROTEIN"/>
    <property type="match status" value="1"/>
</dbReference>
<keyword evidence="4" id="KW-1185">Reference proteome</keyword>
<sequence>MMRKTLGFVLSTVAAGAVLTACTGGAGHNDADVEFAQRMIPHHEQAIEMAELVGARTGNARIRDLAADIERAQGPEIERLTTWLSEWGASTGGGQGGHGEHDADHAGMPGMMSSGDLSGLSAASGPEFDRMWLRMMVRHHEGAIEMAREQLDHGEHEGARQLAQAVIDAQQREIDTMNALLTEG</sequence>